<dbReference type="PANTHER" id="PTHR42693:SF53">
    <property type="entry name" value="ENDO-4-O-SULFATASE"/>
    <property type="match status" value="1"/>
</dbReference>
<proteinExistence type="inferred from homology"/>
<evidence type="ECO:0000313" key="6">
    <source>
        <dbReference type="Proteomes" id="UP000321080"/>
    </source>
</evidence>
<dbReference type="Proteomes" id="UP000321080">
    <property type="component" value="Unassembled WGS sequence"/>
</dbReference>
<dbReference type="OrthoDB" id="1390125at2"/>
<dbReference type="InterPro" id="IPR017850">
    <property type="entry name" value="Alkaline_phosphatase_core_sf"/>
</dbReference>
<sequence length="493" mass="55747">MILRKEFLFTAILLCSLFGVSSCAQKKNDKSSEKVEKKVKPNIIYILADDMGYGDVGVYGQTKIKTPVIDKLANEGIKFTDHYSGQTVCSPSRCSLMTGMHMGNASVTRNGQLLNPDDVTVSELLKTAGYKTGIIGKWGLSEGVTEDNCPNQQGFDHYFGFDNQGFAHFYYPEYLWRNHTKVEYPENLGIRDENGAYIKGKGTYSHDEFAEEALKFINESKDEPFFLYLPFAIPHAELTIQEDAKEEYRGLNWPETPKEVGGGARKGHGYGSQYTDGYCAQEEPNITYAAMITRMDKNIGRIIDLLEELDIDENTIIMFASDNGPSDEGGQSIKFFDSSKGLRGKKRDLYEGGIRIPFVVNWNGTVKGGQESSIPSAFWDFLPTACDLAGVDTPNNIDGVSLLPTILGKSETQIKHKYLYWEWKHGKRPQYEAVRVDNWKFFRITPEKGKNNKPYYELYNLDNDISETTNIAKEYPELVEKFIPYLEEAKPKS</sequence>
<dbReference type="GO" id="GO:0004065">
    <property type="term" value="F:arylsulfatase activity"/>
    <property type="evidence" value="ECO:0007669"/>
    <property type="project" value="TreeGrafter"/>
</dbReference>
<dbReference type="InterPro" id="IPR000917">
    <property type="entry name" value="Sulfatase_N"/>
</dbReference>
<protein>
    <submittedName>
        <fullName evidence="5">Arylsulfatase</fullName>
    </submittedName>
</protein>
<dbReference type="SUPFAM" id="SSF53649">
    <property type="entry name" value="Alkaline phosphatase-like"/>
    <property type="match status" value="1"/>
</dbReference>
<feature type="signal peptide" evidence="3">
    <location>
        <begin position="1"/>
        <end position="26"/>
    </location>
</feature>
<gene>
    <name evidence="5" type="ORF">FUA22_04155</name>
</gene>
<feature type="chain" id="PRO_5023143150" evidence="3">
    <location>
        <begin position="27"/>
        <end position="493"/>
    </location>
</feature>
<accession>A0A5C7GLA3</accession>
<evidence type="ECO:0000256" key="1">
    <source>
        <dbReference type="ARBA" id="ARBA00008779"/>
    </source>
</evidence>
<dbReference type="PANTHER" id="PTHR42693">
    <property type="entry name" value="ARYLSULFATASE FAMILY MEMBER"/>
    <property type="match status" value="1"/>
</dbReference>
<evidence type="ECO:0000256" key="3">
    <source>
        <dbReference type="SAM" id="SignalP"/>
    </source>
</evidence>
<organism evidence="5 6">
    <name type="scientific">Seonamhaeicola maritimus</name>
    <dbReference type="NCBI Taxonomy" id="2591822"/>
    <lineage>
        <taxon>Bacteria</taxon>
        <taxon>Pseudomonadati</taxon>
        <taxon>Bacteroidota</taxon>
        <taxon>Flavobacteriia</taxon>
        <taxon>Flavobacteriales</taxon>
        <taxon>Flavobacteriaceae</taxon>
    </lineage>
</organism>
<feature type="domain" description="Sulfatase N-terminal" evidence="4">
    <location>
        <begin position="41"/>
        <end position="391"/>
    </location>
</feature>
<dbReference type="PROSITE" id="PS51257">
    <property type="entry name" value="PROKAR_LIPOPROTEIN"/>
    <property type="match status" value="1"/>
</dbReference>
<reference evidence="5 6" key="1">
    <citation type="submission" date="2019-08" db="EMBL/GenBank/DDBJ databases">
        <title>Seonamhaeicola sediminis sp. nov., isolated from marine sediment.</title>
        <authorList>
            <person name="Cao W.R."/>
        </authorList>
    </citation>
    <scope>NUCLEOTIDE SEQUENCE [LARGE SCALE GENOMIC DNA]</scope>
    <source>
        <strain evidence="5 6">1505</strain>
    </source>
</reference>
<name>A0A5C7GLA3_9FLAO</name>
<keyword evidence="3" id="KW-0732">Signal</keyword>
<dbReference type="CDD" id="cd16145">
    <property type="entry name" value="ARS_like"/>
    <property type="match status" value="1"/>
</dbReference>
<dbReference type="AlphaFoldDB" id="A0A5C7GLA3"/>
<evidence type="ECO:0000313" key="5">
    <source>
        <dbReference type="EMBL" id="TXG39080.1"/>
    </source>
</evidence>
<dbReference type="Gene3D" id="3.40.720.10">
    <property type="entry name" value="Alkaline Phosphatase, subunit A"/>
    <property type="match status" value="1"/>
</dbReference>
<dbReference type="Gene3D" id="3.30.1120.10">
    <property type="match status" value="1"/>
</dbReference>
<keyword evidence="6" id="KW-1185">Reference proteome</keyword>
<dbReference type="RefSeq" id="WP_147766559.1">
    <property type="nucleotide sequence ID" value="NZ_VRKQ01000008.1"/>
</dbReference>
<comment type="similarity">
    <text evidence="1">Belongs to the sulfatase family.</text>
</comment>
<evidence type="ECO:0000256" key="2">
    <source>
        <dbReference type="ARBA" id="ARBA00022801"/>
    </source>
</evidence>
<evidence type="ECO:0000259" key="4">
    <source>
        <dbReference type="Pfam" id="PF00884"/>
    </source>
</evidence>
<keyword evidence="2" id="KW-0378">Hydrolase</keyword>
<comment type="caution">
    <text evidence="5">The sequence shown here is derived from an EMBL/GenBank/DDBJ whole genome shotgun (WGS) entry which is preliminary data.</text>
</comment>
<dbReference type="InterPro" id="IPR050738">
    <property type="entry name" value="Sulfatase"/>
</dbReference>
<dbReference type="EMBL" id="VRKQ01000008">
    <property type="protein sequence ID" value="TXG39080.1"/>
    <property type="molecule type" value="Genomic_DNA"/>
</dbReference>
<dbReference type="Pfam" id="PF00884">
    <property type="entry name" value="Sulfatase"/>
    <property type="match status" value="1"/>
</dbReference>